<feature type="compositionally biased region" description="Basic and acidic residues" evidence="1">
    <location>
        <begin position="12"/>
        <end position="21"/>
    </location>
</feature>
<name>A0AAD9Z6Q9_9LECA</name>
<feature type="compositionally biased region" description="Polar residues" evidence="1">
    <location>
        <begin position="696"/>
        <end position="706"/>
    </location>
</feature>
<feature type="compositionally biased region" description="Basic and acidic residues" evidence="1">
    <location>
        <begin position="81"/>
        <end position="96"/>
    </location>
</feature>
<proteinExistence type="predicted"/>
<evidence type="ECO:0000256" key="2">
    <source>
        <dbReference type="SAM" id="Phobius"/>
    </source>
</evidence>
<keyword evidence="2" id="KW-0812">Transmembrane</keyword>
<organism evidence="3 4">
    <name type="scientific">Lepraria neglecta</name>
    <dbReference type="NCBI Taxonomy" id="209136"/>
    <lineage>
        <taxon>Eukaryota</taxon>
        <taxon>Fungi</taxon>
        <taxon>Dikarya</taxon>
        <taxon>Ascomycota</taxon>
        <taxon>Pezizomycotina</taxon>
        <taxon>Lecanoromycetes</taxon>
        <taxon>OSLEUM clade</taxon>
        <taxon>Lecanoromycetidae</taxon>
        <taxon>Lecanorales</taxon>
        <taxon>Lecanorineae</taxon>
        <taxon>Stereocaulaceae</taxon>
        <taxon>Lepraria</taxon>
    </lineage>
</organism>
<comment type="caution">
    <text evidence="3">The sequence shown here is derived from an EMBL/GenBank/DDBJ whole genome shotgun (WGS) entry which is preliminary data.</text>
</comment>
<dbReference type="Proteomes" id="UP001276659">
    <property type="component" value="Unassembled WGS sequence"/>
</dbReference>
<gene>
    <name evidence="3" type="ORF">OEA41_005958</name>
</gene>
<feature type="compositionally biased region" description="Basic residues" evidence="1">
    <location>
        <begin position="97"/>
        <end position="107"/>
    </location>
</feature>
<dbReference type="PANTHER" id="PTHR10151">
    <property type="entry name" value="ECTONUCLEOTIDE PYROPHOSPHATASE/PHOSPHODIESTERASE"/>
    <property type="match status" value="1"/>
</dbReference>
<feature type="region of interest" description="Disordered" evidence="1">
    <location>
        <begin position="1"/>
        <end position="119"/>
    </location>
</feature>
<keyword evidence="2" id="KW-1133">Transmembrane helix</keyword>
<dbReference type="GO" id="GO:0017111">
    <property type="term" value="F:ribonucleoside triphosphate phosphatase activity"/>
    <property type="evidence" value="ECO:0007669"/>
    <property type="project" value="TreeGrafter"/>
</dbReference>
<evidence type="ECO:0000313" key="3">
    <source>
        <dbReference type="EMBL" id="KAK3172634.1"/>
    </source>
</evidence>
<evidence type="ECO:0008006" key="5">
    <source>
        <dbReference type="Google" id="ProtNLM"/>
    </source>
</evidence>
<dbReference type="InterPro" id="IPR002591">
    <property type="entry name" value="Phosphodiest/P_Trfase"/>
</dbReference>
<dbReference type="EMBL" id="JASNWA010000007">
    <property type="protein sequence ID" value="KAK3172634.1"/>
    <property type="molecule type" value="Genomic_DNA"/>
</dbReference>
<evidence type="ECO:0000313" key="4">
    <source>
        <dbReference type="Proteomes" id="UP001276659"/>
    </source>
</evidence>
<dbReference type="Pfam" id="PF01663">
    <property type="entry name" value="Phosphodiest"/>
    <property type="match status" value="1"/>
</dbReference>
<dbReference type="CDD" id="cd16018">
    <property type="entry name" value="Enpp"/>
    <property type="match status" value="1"/>
</dbReference>
<dbReference type="AlphaFoldDB" id="A0AAD9Z6Q9"/>
<protein>
    <recommendedName>
        <fullName evidence="5">Phosphodiest-domain-containing protein</fullName>
    </recommendedName>
</protein>
<reference evidence="3" key="1">
    <citation type="submission" date="2022-11" db="EMBL/GenBank/DDBJ databases">
        <title>Chromosomal genome sequence assembly and mating type (MAT) locus characterization of the leprose asexual lichenized fungus Lepraria neglecta (Nyl.) Erichsen.</title>
        <authorList>
            <person name="Allen J.L."/>
            <person name="Pfeffer B."/>
        </authorList>
    </citation>
    <scope>NUCLEOTIDE SEQUENCE</scope>
    <source>
        <strain evidence="3">Allen 5258</strain>
    </source>
</reference>
<dbReference type="SUPFAM" id="SSF53649">
    <property type="entry name" value="Alkaline phosphatase-like"/>
    <property type="match status" value="1"/>
</dbReference>
<dbReference type="Gene3D" id="3.30.1360.180">
    <property type="match status" value="1"/>
</dbReference>
<dbReference type="Gene3D" id="3.40.720.10">
    <property type="entry name" value="Alkaline Phosphatase, subunit A"/>
    <property type="match status" value="1"/>
</dbReference>
<evidence type="ECO:0000256" key="1">
    <source>
        <dbReference type="SAM" id="MobiDB-lite"/>
    </source>
</evidence>
<feature type="region of interest" description="Disordered" evidence="1">
    <location>
        <begin position="591"/>
        <end position="639"/>
    </location>
</feature>
<keyword evidence="4" id="KW-1185">Reference proteome</keyword>
<feature type="compositionally biased region" description="Polar residues" evidence="1">
    <location>
        <begin position="1"/>
        <end position="11"/>
    </location>
</feature>
<dbReference type="InterPro" id="IPR017850">
    <property type="entry name" value="Alkaline_phosphatase_core_sf"/>
</dbReference>
<dbReference type="GO" id="GO:0047429">
    <property type="term" value="F:nucleoside triphosphate diphosphatase activity"/>
    <property type="evidence" value="ECO:0007669"/>
    <property type="project" value="TreeGrafter"/>
</dbReference>
<feature type="transmembrane region" description="Helical" evidence="2">
    <location>
        <begin position="159"/>
        <end position="181"/>
    </location>
</feature>
<dbReference type="PANTHER" id="PTHR10151:SF120">
    <property type="entry name" value="BIS(5'-ADENOSYL)-TRIPHOSPHATASE"/>
    <property type="match status" value="1"/>
</dbReference>
<dbReference type="GO" id="GO:0009141">
    <property type="term" value="P:nucleoside triphosphate metabolic process"/>
    <property type="evidence" value="ECO:0007669"/>
    <property type="project" value="TreeGrafter"/>
</dbReference>
<accession>A0AAD9Z6Q9</accession>
<keyword evidence="2" id="KW-0472">Membrane</keyword>
<dbReference type="FunFam" id="3.30.1360.180:FF:000003">
    <property type="entry name" value="Type I phosphodiesterase/nucleotide pyrophosphatase family protein"/>
    <property type="match status" value="1"/>
</dbReference>
<feature type="region of interest" description="Disordered" evidence="1">
    <location>
        <begin position="683"/>
        <end position="706"/>
    </location>
</feature>
<feature type="compositionally biased region" description="Basic and acidic residues" evidence="1">
    <location>
        <begin position="621"/>
        <end position="636"/>
    </location>
</feature>
<sequence>MSTDTPAAQQRNTDKSYKDEASVPSDADSDFEDDPILLHARNSVEVAEHDREILEEEEEREKLLTGGGAKEAPNGFFSRRHKDERLCGDLSKEGSRKVRRSRNRRKNINGSTHDEEGELMYEMEEGRPTSYSSSQASSSSAELDKLDVARSPMSKKRKFALWHTIIISILALFCLLTFGAYKVSRESHATPHLSLQSNGSSTFAPTTILISLDGFRADFLHRGITPTLNQFIAEGVSPKYMLPSFPSVTFPNHYTLVTGLYPESHGIVGNSFWDPDLGQEFYYTDPARSMQPFWWSGGEPVWVTAEKTGVKTAIHMWPGSEAGMEFSATYLDKFNGSEILSRKTERILGLLDLPGEQEHAGPALRPQLIAAYVPVVDADGHTYGPNSTEIWSTISDVDVMLHHLFIGLEERNLTNLVNVIVVSDHGMATTSTDRCVQLDDLINLDLVEHIDGWPLYGLRPKNPIDLRGLYDRLLVESQATGNFEVYLRDENMPERYHFSKNDRIAPLWVVPKTGWAIVHKEDFDVKQAKANGEVYHPRGLHGYDHEHPLMRAIFVARGPAFPHKPNSRLEVFQNTEVYNIVCDSLSIEPKPNNGTLRLPLKPVGLHSDKPTSADDTPVDLPPDHTGPEASKDHSNDDDSITVDESVAAEQKEKNKEAMNKFLAYIKAKMKAAQEWANKVIEGLKGSSKGNHKYTHNDTFVQGEESS</sequence>